<dbReference type="Proteomes" id="UP000749559">
    <property type="component" value="Unassembled WGS sequence"/>
</dbReference>
<accession>A0A8S4ND07</accession>
<feature type="transmembrane region" description="Helical" evidence="1">
    <location>
        <begin position="79"/>
        <end position="103"/>
    </location>
</feature>
<sequence length="122" mass="13395">MDKYGRPVDHTEVHIQQQPPTYMAQTKQSWSWCSIVTSTISLCCCSLMGGIGLLCAVLSYTDHKVGDYERHKTKRCWSLCCSISAIVIGCLAIAAILVLVFAFPGIIYGYASAINIRNPYAG</sequence>
<comment type="caution">
    <text evidence="2">The sequence shown here is derived from an EMBL/GenBank/DDBJ whole genome shotgun (WGS) entry which is preliminary data.</text>
</comment>
<name>A0A8S4ND07_OWEFU</name>
<evidence type="ECO:0000256" key="1">
    <source>
        <dbReference type="SAM" id="Phobius"/>
    </source>
</evidence>
<evidence type="ECO:0000313" key="3">
    <source>
        <dbReference type="Proteomes" id="UP000749559"/>
    </source>
</evidence>
<feature type="transmembrane region" description="Helical" evidence="1">
    <location>
        <begin position="29"/>
        <end position="58"/>
    </location>
</feature>
<keyword evidence="1" id="KW-1133">Transmembrane helix</keyword>
<protein>
    <submittedName>
        <fullName evidence="2">Uncharacterized protein</fullName>
    </submittedName>
</protein>
<dbReference type="EMBL" id="CAIIXF020000003">
    <property type="protein sequence ID" value="CAH1778705.1"/>
    <property type="molecule type" value="Genomic_DNA"/>
</dbReference>
<reference evidence="2" key="1">
    <citation type="submission" date="2022-03" db="EMBL/GenBank/DDBJ databases">
        <authorList>
            <person name="Martin C."/>
        </authorList>
    </citation>
    <scope>NUCLEOTIDE SEQUENCE</scope>
</reference>
<keyword evidence="1" id="KW-0472">Membrane</keyword>
<evidence type="ECO:0000313" key="2">
    <source>
        <dbReference type="EMBL" id="CAH1778705.1"/>
    </source>
</evidence>
<gene>
    <name evidence="2" type="ORF">OFUS_LOCUS5584</name>
</gene>
<keyword evidence="3" id="KW-1185">Reference proteome</keyword>
<keyword evidence="1" id="KW-0812">Transmembrane</keyword>
<dbReference type="AlphaFoldDB" id="A0A8S4ND07"/>
<organism evidence="2 3">
    <name type="scientific">Owenia fusiformis</name>
    <name type="common">Polychaete worm</name>
    <dbReference type="NCBI Taxonomy" id="6347"/>
    <lineage>
        <taxon>Eukaryota</taxon>
        <taxon>Metazoa</taxon>
        <taxon>Spiralia</taxon>
        <taxon>Lophotrochozoa</taxon>
        <taxon>Annelida</taxon>
        <taxon>Polychaeta</taxon>
        <taxon>Sedentaria</taxon>
        <taxon>Canalipalpata</taxon>
        <taxon>Sabellida</taxon>
        <taxon>Oweniida</taxon>
        <taxon>Oweniidae</taxon>
        <taxon>Owenia</taxon>
    </lineage>
</organism>
<proteinExistence type="predicted"/>